<organism evidence="1 3">
    <name type="scientific">Klebsiella pneumoniae</name>
    <dbReference type="NCBI Taxonomy" id="573"/>
    <lineage>
        <taxon>Bacteria</taxon>
        <taxon>Pseudomonadati</taxon>
        <taxon>Pseudomonadota</taxon>
        <taxon>Gammaproteobacteria</taxon>
        <taxon>Enterobacterales</taxon>
        <taxon>Enterobacteriaceae</taxon>
        <taxon>Klebsiella/Raoultella group</taxon>
        <taxon>Klebsiella</taxon>
        <taxon>Klebsiella pneumoniae complex</taxon>
    </lineage>
</organism>
<name>A0A2X3CZI0_KLEPN</name>
<dbReference type="Proteomes" id="UP000250675">
    <property type="component" value="Unassembled WGS sequence"/>
</dbReference>
<proteinExistence type="predicted"/>
<evidence type="ECO:0000313" key="3">
    <source>
        <dbReference type="Proteomes" id="UP000250675"/>
    </source>
</evidence>
<evidence type="ECO:0000313" key="2">
    <source>
        <dbReference type="EMBL" id="STT91934.1"/>
    </source>
</evidence>
<protein>
    <submittedName>
        <fullName evidence="1">Antibiotic biosynthesis monooxygenase</fullName>
    </submittedName>
</protein>
<dbReference type="Proteomes" id="UP000254103">
    <property type="component" value="Unassembled WGS sequence"/>
</dbReference>
<dbReference type="AlphaFoldDB" id="A0A2X3CZI0"/>
<dbReference type="GO" id="GO:0004497">
    <property type="term" value="F:monooxygenase activity"/>
    <property type="evidence" value="ECO:0007669"/>
    <property type="project" value="UniProtKB-KW"/>
</dbReference>
<keyword evidence="1" id="KW-0560">Oxidoreductase</keyword>
<accession>A0A2X3CZI0</accession>
<keyword evidence="1" id="KW-0503">Monooxygenase</keyword>
<sequence>MAQQKSVTLVISHLLDPQHSQRYEEWLGKIMPIAAEFPGHLGANVIRPAAG</sequence>
<dbReference type="SUPFAM" id="SSF54909">
    <property type="entry name" value="Dimeric alpha+beta barrel"/>
    <property type="match status" value="1"/>
</dbReference>
<evidence type="ECO:0000313" key="1">
    <source>
        <dbReference type="EMBL" id="SQC23112.1"/>
    </source>
</evidence>
<dbReference type="EMBL" id="UASO01000004">
    <property type="protein sequence ID" value="SQC23112.1"/>
    <property type="molecule type" value="Genomic_DNA"/>
</dbReference>
<reference evidence="3 4" key="1">
    <citation type="submission" date="2018-06" db="EMBL/GenBank/DDBJ databases">
        <authorList>
            <consortium name="Pathogen Informatics"/>
            <person name="Doyle S."/>
        </authorList>
    </citation>
    <scope>NUCLEOTIDE SEQUENCE [LARGE SCALE GENOMIC DNA]</scope>
    <source>
        <strain evidence="2 4">NCTC5052</strain>
        <strain evidence="1 3">NCTC9645</strain>
    </source>
</reference>
<evidence type="ECO:0000313" key="4">
    <source>
        <dbReference type="Proteomes" id="UP000254103"/>
    </source>
</evidence>
<gene>
    <name evidence="2" type="ORF">NCTC5052_00287</name>
    <name evidence="1" type="ORF">NCTC9645_03317</name>
</gene>
<dbReference type="InterPro" id="IPR011008">
    <property type="entry name" value="Dimeric_a/b-barrel"/>
</dbReference>
<dbReference type="EMBL" id="UGLJ01000002">
    <property type="protein sequence ID" value="STT91934.1"/>
    <property type="molecule type" value="Genomic_DNA"/>
</dbReference>